<sequence>MLTVYHNLKGRDMEYWLHLQTAMRSDREITIDRADLKPVVSRLSINVENPTLDVVNKNEPKGLQHAD</sequence>
<reference evidence="1" key="2">
    <citation type="submission" date="2023-07" db="EMBL/GenBank/DDBJ databases">
        <authorList>
            <person name="Bai X.-H."/>
            <person name="Wang H.-H."/>
            <person name="Wang J."/>
            <person name="Ma M.-Y."/>
            <person name="Hu H.-H."/>
            <person name="Song Z.-L."/>
            <person name="Ma H.-G."/>
            <person name="Fan Y."/>
            <person name="Du C.-Y."/>
            <person name="Xu J.-C."/>
        </authorList>
    </citation>
    <scope>NUCLEOTIDE SEQUENCE</scope>
    <source>
        <strain evidence="1">CZ1</strain>
    </source>
</reference>
<dbReference type="AlphaFoldDB" id="A0AA96X481"/>
<organism evidence="1">
    <name type="scientific">Leptolyngbya boryana CZ1</name>
    <dbReference type="NCBI Taxonomy" id="3060204"/>
    <lineage>
        <taxon>Bacteria</taxon>
        <taxon>Bacillati</taxon>
        <taxon>Cyanobacteriota</taxon>
        <taxon>Cyanophyceae</taxon>
        <taxon>Leptolyngbyales</taxon>
        <taxon>Leptolyngbyaceae</taxon>
        <taxon>Leptolyngbya group</taxon>
        <taxon>Leptolyngbya</taxon>
    </lineage>
</organism>
<protein>
    <submittedName>
        <fullName evidence="1">Uncharacterized protein</fullName>
    </submittedName>
</protein>
<proteinExistence type="predicted"/>
<reference evidence="1" key="1">
    <citation type="journal article" date="2023" name="Plants (Basel)">
        <title>Genomic Analysis of Leptolyngbya boryana CZ1 Reveals Efficient Carbon Fixation Modules.</title>
        <authorList>
            <person name="Bai X."/>
            <person name="Wang H."/>
            <person name="Cheng W."/>
            <person name="Wang J."/>
            <person name="Ma M."/>
            <person name="Hu H."/>
            <person name="Song Z."/>
            <person name="Ma H."/>
            <person name="Fan Y."/>
            <person name="Du C."/>
            <person name="Xu J."/>
        </authorList>
    </citation>
    <scope>NUCLEOTIDE SEQUENCE</scope>
    <source>
        <strain evidence="1">CZ1</strain>
    </source>
</reference>
<evidence type="ECO:0000313" key="1">
    <source>
        <dbReference type="EMBL" id="WNZ45230.1"/>
    </source>
</evidence>
<dbReference type="RefSeq" id="WP_316426957.1">
    <property type="nucleotide sequence ID" value="NZ_CP130144.1"/>
</dbReference>
<name>A0AA96X481_LEPBY</name>
<dbReference type="EMBL" id="CP130144">
    <property type="protein sequence ID" value="WNZ45230.1"/>
    <property type="molecule type" value="Genomic_DNA"/>
</dbReference>
<gene>
    <name evidence="1" type="ORF">Q2T42_25925</name>
</gene>
<accession>A0AA96X481</accession>